<accession>A0A816ZWS4</accession>
<name>A0A816ZWS4_BRANA</name>
<organism evidence="1">
    <name type="scientific">Brassica napus</name>
    <name type="common">Rape</name>
    <dbReference type="NCBI Taxonomy" id="3708"/>
    <lineage>
        <taxon>Eukaryota</taxon>
        <taxon>Viridiplantae</taxon>
        <taxon>Streptophyta</taxon>
        <taxon>Embryophyta</taxon>
        <taxon>Tracheophyta</taxon>
        <taxon>Spermatophyta</taxon>
        <taxon>Magnoliopsida</taxon>
        <taxon>eudicotyledons</taxon>
        <taxon>Gunneridae</taxon>
        <taxon>Pentapetalae</taxon>
        <taxon>rosids</taxon>
        <taxon>malvids</taxon>
        <taxon>Brassicales</taxon>
        <taxon>Brassicaceae</taxon>
        <taxon>Brassiceae</taxon>
        <taxon>Brassica</taxon>
    </lineage>
</organism>
<dbReference type="Proteomes" id="UP001295469">
    <property type="component" value="Chromosome A08"/>
</dbReference>
<sequence length="42" mass="4922">MLLLITDEFKIIAAIISFMSQMLHRGWLQRSRLFCLVIDGQL</sequence>
<protein>
    <submittedName>
        <fullName evidence="1">(rape) hypothetical protein</fullName>
    </submittedName>
</protein>
<dbReference type="AlphaFoldDB" id="A0A816ZWS4"/>
<proteinExistence type="predicted"/>
<evidence type="ECO:0000313" key="1">
    <source>
        <dbReference type="EMBL" id="CAF2215129.1"/>
    </source>
</evidence>
<dbReference type="EMBL" id="HG994362">
    <property type="protein sequence ID" value="CAF2215129.1"/>
    <property type="molecule type" value="Genomic_DNA"/>
</dbReference>
<reference evidence="1" key="1">
    <citation type="submission" date="2021-01" db="EMBL/GenBank/DDBJ databases">
        <authorList>
            <consortium name="Genoscope - CEA"/>
            <person name="William W."/>
        </authorList>
    </citation>
    <scope>NUCLEOTIDE SEQUENCE</scope>
</reference>
<gene>
    <name evidence="1" type="ORF">DARMORV10_A08P02690.1</name>
</gene>